<dbReference type="Pfam" id="PF04983">
    <property type="entry name" value="RNA_pol_Rpb1_3"/>
    <property type="match status" value="1"/>
</dbReference>
<feature type="binding site" evidence="7">
    <location>
        <position position="811"/>
    </location>
    <ligand>
        <name>Zn(2+)</name>
        <dbReference type="ChEBI" id="CHEBI:29105"/>
        <label>2</label>
    </ligand>
</feature>
<evidence type="ECO:0000256" key="3">
    <source>
        <dbReference type="ARBA" id="ARBA00022695"/>
    </source>
</evidence>
<dbReference type="InterPro" id="IPR006592">
    <property type="entry name" value="RNA_pol_N"/>
</dbReference>
<evidence type="ECO:0000256" key="1">
    <source>
        <dbReference type="ARBA" id="ARBA00022478"/>
    </source>
</evidence>
<dbReference type="InterPro" id="IPR007083">
    <property type="entry name" value="RNA_pol_Rpb1_4"/>
</dbReference>
<evidence type="ECO:0000256" key="7">
    <source>
        <dbReference type="HAMAP-Rule" id="MF_01322"/>
    </source>
</evidence>
<dbReference type="NCBIfam" id="TIGR02386">
    <property type="entry name" value="rpoC_TIGR"/>
    <property type="match status" value="1"/>
</dbReference>
<dbReference type="InterPro" id="IPR012754">
    <property type="entry name" value="DNA-dir_RpoC_beta_prime_bact"/>
</dbReference>
<dbReference type="GO" id="GO:0003677">
    <property type="term" value="F:DNA binding"/>
    <property type="evidence" value="ECO:0007669"/>
    <property type="project" value="UniProtKB-UniRule"/>
</dbReference>
<dbReference type="Gene3D" id="2.40.40.20">
    <property type="match status" value="1"/>
</dbReference>
<keyword evidence="7" id="KW-0460">Magnesium</keyword>
<dbReference type="GO" id="GO:0006351">
    <property type="term" value="P:DNA-templated transcription"/>
    <property type="evidence" value="ECO:0007669"/>
    <property type="project" value="UniProtKB-UniRule"/>
</dbReference>
<dbReference type="CDD" id="cd01609">
    <property type="entry name" value="RNAP_beta'_N"/>
    <property type="match status" value="1"/>
</dbReference>
<dbReference type="InterPro" id="IPR000722">
    <property type="entry name" value="RNA_pol_asu"/>
</dbReference>
<dbReference type="PANTHER" id="PTHR19376:SF54">
    <property type="entry name" value="DNA-DIRECTED RNA POLYMERASE SUBUNIT BETA"/>
    <property type="match status" value="1"/>
</dbReference>
<keyword evidence="2 7" id="KW-0808">Transferase</keyword>
<feature type="binding site" evidence="7">
    <location>
        <position position="87"/>
    </location>
    <ligand>
        <name>Zn(2+)</name>
        <dbReference type="ChEBI" id="CHEBI:29105"/>
        <label>1</label>
    </ligand>
</feature>
<comment type="cofactor">
    <cofactor evidence="7">
        <name>Mg(2+)</name>
        <dbReference type="ChEBI" id="CHEBI:18420"/>
    </cofactor>
    <text evidence="7">Binds 1 Mg(2+) ion per subunit.</text>
</comment>
<organism evidence="11 12">
    <name type="scientific">Aliiruegeria lutimaris</name>
    <dbReference type="NCBI Taxonomy" id="571298"/>
    <lineage>
        <taxon>Bacteria</taxon>
        <taxon>Pseudomonadati</taxon>
        <taxon>Pseudomonadota</taxon>
        <taxon>Alphaproteobacteria</taxon>
        <taxon>Rhodobacterales</taxon>
        <taxon>Roseobacteraceae</taxon>
        <taxon>Aliiruegeria</taxon>
    </lineage>
</organism>
<dbReference type="Gene3D" id="1.10.150.390">
    <property type="match status" value="1"/>
</dbReference>
<comment type="similarity">
    <text evidence="7 8">Belongs to the RNA polymerase beta' chain family.</text>
</comment>
<keyword evidence="7" id="KW-0862">Zinc</keyword>
<dbReference type="STRING" id="571298.SAMN04488026_10727"/>
<dbReference type="Pfam" id="PF00623">
    <property type="entry name" value="RNA_pol_Rpb1_2"/>
    <property type="match status" value="1"/>
</dbReference>
<feature type="binding site" evidence="7">
    <location>
        <position position="885"/>
    </location>
    <ligand>
        <name>Zn(2+)</name>
        <dbReference type="ChEBI" id="CHEBI:29105"/>
        <label>2</label>
    </ligand>
</feature>
<dbReference type="HAMAP" id="MF_01322">
    <property type="entry name" value="RNApol_bact_RpoC"/>
    <property type="match status" value="1"/>
</dbReference>
<feature type="binding site" evidence="7">
    <location>
        <position position="895"/>
    </location>
    <ligand>
        <name>Zn(2+)</name>
        <dbReference type="ChEBI" id="CHEBI:29105"/>
        <label>2</label>
    </ligand>
</feature>
<feature type="binding site" evidence="7">
    <location>
        <position position="463"/>
    </location>
    <ligand>
        <name>Mg(2+)</name>
        <dbReference type="ChEBI" id="CHEBI:18420"/>
    </ligand>
</feature>
<evidence type="ECO:0000259" key="10">
    <source>
        <dbReference type="SMART" id="SM00663"/>
    </source>
</evidence>
<evidence type="ECO:0000256" key="4">
    <source>
        <dbReference type="ARBA" id="ARBA00022723"/>
    </source>
</evidence>
<feature type="domain" description="RNA polymerase N-terminal" evidence="10">
    <location>
        <begin position="238"/>
        <end position="517"/>
    </location>
</feature>
<dbReference type="CDD" id="cd02655">
    <property type="entry name" value="RNAP_beta'_C"/>
    <property type="match status" value="1"/>
</dbReference>
<evidence type="ECO:0000313" key="11">
    <source>
        <dbReference type="EMBL" id="SDL19643.1"/>
    </source>
</evidence>
<feature type="binding site" evidence="7">
    <location>
        <position position="74"/>
    </location>
    <ligand>
        <name>Zn(2+)</name>
        <dbReference type="ChEBI" id="CHEBI:29105"/>
        <label>1</label>
    </ligand>
</feature>
<evidence type="ECO:0000256" key="5">
    <source>
        <dbReference type="ARBA" id="ARBA00023163"/>
    </source>
</evidence>
<keyword evidence="5 7" id="KW-0804">Transcription</keyword>
<dbReference type="RefSeq" id="WP_093162857.1">
    <property type="nucleotide sequence ID" value="NZ_FNEK01000072.1"/>
</dbReference>
<feature type="binding site" evidence="7">
    <location>
        <position position="90"/>
    </location>
    <ligand>
        <name>Zn(2+)</name>
        <dbReference type="ChEBI" id="CHEBI:29105"/>
        <label>1</label>
    </ligand>
</feature>
<dbReference type="Pfam" id="PF04998">
    <property type="entry name" value="RNA_pol_Rpb1_5"/>
    <property type="match status" value="1"/>
</dbReference>
<sequence length="1415" mass="157698">MNQELTNNPFNPLTPPKVFDEIKVSLASPERILSWSYGEIKKPETINYRTFKPERDGLFCARIFGPIKDYECLCGKYKRMKYRGVVCEKCGVEVTLQKVRRERMGHIELAAPVAHIWFLKSLPSRIGLMLDMTLRDLERILYFENYVVIEPGLTDLTYGQLMSEEEFMDAQDMYGMDAFTANIGAEAIREMLSQIDLESTAETLREELKEATGELKPKKIIKRLKIVENFLESGNRPEWMILTVVPVIPPELRPLVPLDGGRFATSDLNDLYRRVINRNNRLKRLIELRAPDIIIRNEKRMLQESVDALFDNGRRGRVITGANKRPLKSLSDMLKGKQGRFRQNLLGKRVDFSGRSVIVTGPELKLHQCGLPKKMALELFKPFIYSRLEAKGLSSTVKQAKKLVEKERPEVWDILDEVIREHPVLLNRAPTLHRLGIQAFEPILIEGKAIQLHPLVCSAFNADFDGDQMAVHVPLSLEAQLEARVLMMSTNNVLSPANGAPIIVPSQDMILGLYYVSLQRDGMKGEGMVFGGIEEVEHALNAGEVHMHAKIQCRVPQIDEHGQEVQKRYETTPGRVRLGALLPKNAKAPFELVNRLLKKGDVQKVIDTVYRYCGQKESVIFCDQIMGMGFREAFKGGISFGKDDMVIPDNKWEIVDSVRDQVKDFEQQYMDGLITQGEKYNKVVDAWSKCNDLVTDAMMNTISAKRFDENGAEMEPNSVYMMADSKARGSVTQMKQLGAMRGLMAKPSGEIIETPIISNFKEGLTVLEYFNSTHGARKGLSDTALKTANSGYLTRRLVDVAQDCIIREHDCGTEKAITAEPAVNDGEVVASLGERVLGRVAADDILRPGTDEVIVAKNELIDERKADEIEQSGLVSIRMRSPLTCESEEGVCAMCYGRDLARGTMVNQGEAVGIIAAQSIGEPGTQLTMRTFHIGGVAQGGQQSFQEANGNGKIEFRNANLLENAAGEQVVMGRNMQIAIMDDHGVERGNFKIGYGSKIFVKEGQQIARGDKLFEWDPYTLPIIAEKAGTAKFVDLITGISVRDETDDATGMTQKIVSDWRSAPKGNELKPEILILDPETGEPMRNEAGNPVTYPMSVDAILSVEENTQVKAGDVVARIPREGAKTKDITGGLPRVAELFEARRPKDHAIIAEADGYVKFGRDYKNKRRISIVPADENQEPTEYMVPKGKHIPVQEGDFVQKGDYIMDGNPAPHDILSILGVEELANYMIDEVQDVYRLQGVKINDKHIEVIVRQMLQKWEINDSGETTLLKGEHVDKAEFDAANDKAIKDGRRPAEGEPILLGITKASLQTRSFISAASFQETTRVLTEASVQGKRDKLVGLKENVIVGRLIPAGTGGATQRVRRIAQDRDQKVIEERQAEAEAAAALAAPTEDLSGNDVSDPFIVNTPESRDF</sequence>
<dbReference type="InterPro" id="IPR007066">
    <property type="entry name" value="RNA_pol_Rpb1_3"/>
</dbReference>
<evidence type="ECO:0000256" key="9">
    <source>
        <dbReference type="SAM" id="MobiDB-lite"/>
    </source>
</evidence>
<evidence type="ECO:0000256" key="2">
    <source>
        <dbReference type="ARBA" id="ARBA00022679"/>
    </source>
</evidence>
<dbReference type="GO" id="GO:0008270">
    <property type="term" value="F:zinc ion binding"/>
    <property type="evidence" value="ECO:0007669"/>
    <property type="project" value="UniProtKB-UniRule"/>
</dbReference>
<feature type="binding site" evidence="7">
    <location>
        <position position="465"/>
    </location>
    <ligand>
        <name>Mg(2+)</name>
        <dbReference type="ChEBI" id="CHEBI:18420"/>
    </ligand>
</feature>
<dbReference type="InterPro" id="IPR038120">
    <property type="entry name" value="Rpb1_funnel_sf"/>
</dbReference>
<keyword evidence="1 7" id="KW-0240">DNA-directed RNA polymerase</keyword>
<dbReference type="Proteomes" id="UP000199382">
    <property type="component" value="Unassembled WGS sequence"/>
</dbReference>
<dbReference type="InterPro" id="IPR044893">
    <property type="entry name" value="RNA_pol_Rpb1_clamp_domain"/>
</dbReference>
<dbReference type="Gene3D" id="1.10.274.100">
    <property type="entry name" value="RNA polymerase Rpb1, domain 3"/>
    <property type="match status" value="2"/>
</dbReference>
<dbReference type="EMBL" id="FNEK01000072">
    <property type="protein sequence ID" value="SDL19643.1"/>
    <property type="molecule type" value="Genomic_DNA"/>
</dbReference>
<dbReference type="InterPro" id="IPR007081">
    <property type="entry name" value="RNA_pol_Rpb1_5"/>
</dbReference>
<dbReference type="Gene3D" id="1.10.1790.20">
    <property type="match status" value="1"/>
</dbReference>
<feature type="binding site" evidence="7">
    <location>
        <position position="72"/>
    </location>
    <ligand>
        <name>Zn(2+)</name>
        <dbReference type="ChEBI" id="CHEBI:29105"/>
        <label>1</label>
    </ligand>
</feature>
<dbReference type="InterPro" id="IPR045867">
    <property type="entry name" value="DNA-dir_RpoC_beta_prime"/>
</dbReference>
<comment type="catalytic activity">
    <reaction evidence="6 7 8">
        <text>RNA(n) + a ribonucleoside 5'-triphosphate = RNA(n+1) + diphosphate</text>
        <dbReference type="Rhea" id="RHEA:21248"/>
        <dbReference type="Rhea" id="RHEA-COMP:14527"/>
        <dbReference type="Rhea" id="RHEA-COMP:17342"/>
        <dbReference type="ChEBI" id="CHEBI:33019"/>
        <dbReference type="ChEBI" id="CHEBI:61557"/>
        <dbReference type="ChEBI" id="CHEBI:140395"/>
        <dbReference type="EC" id="2.7.7.6"/>
    </reaction>
</comment>
<dbReference type="EC" id="2.7.7.6" evidence="7"/>
<dbReference type="OrthoDB" id="9815296at2"/>
<comment type="subunit">
    <text evidence="7">The RNAP catalytic core consists of 2 alpha, 1 beta, 1 beta' and 1 omega subunit. When a sigma factor is associated with the core the holoenzyme is formed, which can initiate transcription.</text>
</comment>
<keyword evidence="3 7" id="KW-0548">Nucleotidyltransferase</keyword>
<feature type="binding site" evidence="7">
    <location>
        <position position="467"/>
    </location>
    <ligand>
        <name>Mg(2+)</name>
        <dbReference type="ChEBI" id="CHEBI:18420"/>
    </ligand>
</feature>
<dbReference type="SMART" id="SM00663">
    <property type="entry name" value="RPOLA_N"/>
    <property type="match status" value="1"/>
</dbReference>
<dbReference type="Pfam" id="PF04997">
    <property type="entry name" value="RNA_pol_Rpb1_1"/>
    <property type="match status" value="1"/>
</dbReference>
<evidence type="ECO:0000256" key="6">
    <source>
        <dbReference type="ARBA" id="ARBA00048552"/>
    </source>
</evidence>
<dbReference type="Gene3D" id="1.10.132.30">
    <property type="match status" value="1"/>
</dbReference>
<evidence type="ECO:0000313" key="12">
    <source>
        <dbReference type="Proteomes" id="UP000199382"/>
    </source>
</evidence>
<dbReference type="PANTHER" id="PTHR19376">
    <property type="entry name" value="DNA-DIRECTED RNA POLYMERASE"/>
    <property type="match status" value="1"/>
</dbReference>
<feature type="region of interest" description="Disordered" evidence="9">
    <location>
        <begin position="1386"/>
        <end position="1415"/>
    </location>
</feature>
<keyword evidence="12" id="KW-1185">Reference proteome</keyword>
<feature type="binding site" evidence="7">
    <location>
        <position position="892"/>
    </location>
    <ligand>
        <name>Zn(2+)</name>
        <dbReference type="ChEBI" id="CHEBI:29105"/>
        <label>2</label>
    </ligand>
</feature>
<dbReference type="Gene3D" id="4.10.860.120">
    <property type="entry name" value="RNA polymerase II, clamp domain"/>
    <property type="match status" value="1"/>
</dbReference>
<dbReference type="Gene3D" id="2.40.50.100">
    <property type="match status" value="3"/>
</dbReference>
<dbReference type="Pfam" id="PF05000">
    <property type="entry name" value="RNA_pol_Rpb1_4"/>
    <property type="match status" value="1"/>
</dbReference>
<dbReference type="GO" id="GO:0003899">
    <property type="term" value="F:DNA-directed RNA polymerase activity"/>
    <property type="evidence" value="ECO:0007669"/>
    <property type="project" value="UniProtKB-UniRule"/>
</dbReference>
<comment type="function">
    <text evidence="7 8">DNA-dependent RNA polymerase catalyzes the transcription of DNA into RNA using the four ribonucleoside triphosphates as substrates.</text>
</comment>
<name>A0A1G9I497_9RHOB</name>
<dbReference type="GO" id="GO:0000428">
    <property type="term" value="C:DNA-directed RNA polymerase complex"/>
    <property type="evidence" value="ECO:0007669"/>
    <property type="project" value="UniProtKB-KW"/>
</dbReference>
<comment type="cofactor">
    <cofactor evidence="7">
        <name>Zn(2+)</name>
        <dbReference type="ChEBI" id="CHEBI:29105"/>
    </cofactor>
    <text evidence="7">Binds 2 Zn(2+) ions per subunit.</text>
</comment>
<keyword evidence="4 7" id="KW-0479">Metal-binding</keyword>
<dbReference type="GO" id="GO:0000287">
    <property type="term" value="F:magnesium ion binding"/>
    <property type="evidence" value="ECO:0007669"/>
    <property type="project" value="UniProtKB-UniRule"/>
</dbReference>
<proteinExistence type="inferred from homology"/>
<dbReference type="Gene3D" id="1.10.40.90">
    <property type="match status" value="1"/>
</dbReference>
<dbReference type="InterPro" id="IPR042102">
    <property type="entry name" value="RNA_pol_Rpb1_3_sf"/>
</dbReference>
<accession>A0A1G9I497</accession>
<reference evidence="11 12" key="1">
    <citation type="submission" date="2016-10" db="EMBL/GenBank/DDBJ databases">
        <authorList>
            <person name="de Groot N.N."/>
        </authorList>
    </citation>
    <scope>NUCLEOTIDE SEQUENCE [LARGE SCALE GENOMIC DNA]</scope>
    <source>
        <strain evidence="11 12">DSM 25294</strain>
    </source>
</reference>
<gene>
    <name evidence="7" type="primary">rpoC</name>
    <name evidence="11" type="ORF">SAMN04488026_10727</name>
</gene>
<dbReference type="SUPFAM" id="SSF64484">
    <property type="entry name" value="beta and beta-prime subunits of DNA dependent RNA-polymerase"/>
    <property type="match status" value="1"/>
</dbReference>
<evidence type="ECO:0000256" key="8">
    <source>
        <dbReference type="RuleBase" id="RU004279"/>
    </source>
</evidence>
<dbReference type="InterPro" id="IPR007080">
    <property type="entry name" value="RNA_pol_Rpb1_1"/>
</dbReference>
<protein>
    <recommendedName>
        <fullName evidence="7">DNA-directed RNA polymerase subunit beta'</fullName>
        <shortName evidence="7">RNAP subunit beta'</shortName>
        <ecNumber evidence="7">2.7.7.6</ecNumber>
    </recommendedName>
    <alternativeName>
        <fullName evidence="7">RNA polymerase subunit beta'</fullName>
    </alternativeName>
    <alternativeName>
        <fullName evidence="7">Transcriptase subunit beta'</fullName>
    </alternativeName>
</protein>